<organism evidence="2 3">
    <name type="scientific">Nocardia vinacea</name>
    <dbReference type="NCBI Taxonomy" id="96468"/>
    <lineage>
        <taxon>Bacteria</taxon>
        <taxon>Bacillati</taxon>
        <taxon>Actinomycetota</taxon>
        <taxon>Actinomycetes</taxon>
        <taxon>Mycobacteriales</taxon>
        <taxon>Nocardiaceae</taxon>
        <taxon>Nocardia</taxon>
    </lineage>
</organism>
<dbReference type="SUPFAM" id="SSF54909">
    <property type="entry name" value="Dimeric alpha+beta barrel"/>
    <property type="match status" value="1"/>
</dbReference>
<evidence type="ECO:0000259" key="1">
    <source>
        <dbReference type="Pfam" id="PF03992"/>
    </source>
</evidence>
<gene>
    <name evidence="2" type="ORF">OG563_47295</name>
</gene>
<keyword evidence="2" id="KW-0503">Monooxygenase</keyword>
<feature type="domain" description="ABM" evidence="1">
    <location>
        <begin position="24"/>
        <end position="97"/>
    </location>
</feature>
<keyword evidence="2" id="KW-0560">Oxidoreductase</keyword>
<evidence type="ECO:0000313" key="3">
    <source>
        <dbReference type="Proteomes" id="UP001432062"/>
    </source>
</evidence>
<dbReference type="InterPro" id="IPR007138">
    <property type="entry name" value="ABM_dom"/>
</dbReference>
<dbReference type="GO" id="GO:0004497">
    <property type="term" value="F:monooxygenase activity"/>
    <property type="evidence" value="ECO:0007669"/>
    <property type="project" value="UniProtKB-KW"/>
</dbReference>
<reference evidence="2" key="1">
    <citation type="submission" date="2022-10" db="EMBL/GenBank/DDBJ databases">
        <title>The complete genomes of actinobacterial strains from the NBC collection.</title>
        <authorList>
            <person name="Joergensen T.S."/>
            <person name="Alvarez Arevalo M."/>
            <person name="Sterndorff E.B."/>
            <person name="Faurdal D."/>
            <person name="Vuksanovic O."/>
            <person name="Mourched A.-S."/>
            <person name="Charusanti P."/>
            <person name="Shaw S."/>
            <person name="Blin K."/>
            <person name="Weber T."/>
        </authorList>
    </citation>
    <scope>NUCLEOTIDE SEQUENCE</scope>
    <source>
        <strain evidence="2">NBC_01482</strain>
    </source>
</reference>
<dbReference type="Gene3D" id="3.30.70.100">
    <property type="match status" value="1"/>
</dbReference>
<name>A0ABZ1YTF4_9NOCA</name>
<accession>A0ABZ1YTF4</accession>
<evidence type="ECO:0000313" key="2">
    <source>
        <dbReference type="EMBL" id="WUV46557.1"/>
    </source>
</evidence>
<dbReference type="EMBL" id="CP109441">
    <property type="protein sequence ID" value="WUV46557.1"/>
    <property type="molecule type" value="Genomic_DNA"/>
</dbReference>
<sequence length="123" mass="13129">MIALRDIDPDTPFLSQLTERGEGPVTIVNTFLAPDGQLDAVVEAWRQDSVVMKAKPGFVSAQLYQGIVGSHVLVNVAVWESTEALAAAFASTEFQELLAVYPDGSKSYPHLVRPTAVAGVCVA</sequence>
<dbReference type="Proteomes" id="UP001432062">
    <property type="component" value="Chromosome"/>
</dbReference>
<dbReference type="InterPro" id="IPR011008">
    <property type="entry name" value="Dimeric_a/b-barrel"/>
</dbReference>
<protein>
    <submittedName>
        <fullName evidence="2">Antibiotic biosynthesis monooxygenase</fullName>
    </submittedName>
</protein>
<dbReference type="RefSeq" id="WP_329410384.1">
    <property type="nucleotide sequence ID" value="NZ_CP109441.1"/>
</dbReference>
<dbReference type="Pfam" id="PF03992">
    <property type="entry name" value="ABM"/>
    <property type="match status" value="1"/>
</dbReference>
<keyword evidence="3" id="KW-1185">Reference proteome</keyword>
<proteinExistence type="predicted"/>